<evidence type="ECO:0000256" key="4">
    <source>
        <dbReference type="ARBA" id="ARBA00009667"/>
    </source>
</evidence>
<keyword evidence="5 9" id="KW-0963">Cytoplasm</keyword>
<dbReference type="GO" id="GO:0000105">
    <property type="term" value="P:L-histidine biosynthetic process"/>
    <property type="evidence" value="ECO:0007669"/>
    <property type="project" value="UniProtKB-UniRule"/>
</dbReference>
<dbReference type="InterPro" id="IPR044524">
    <property type="entry name" value="Isoase_HisA-like"/>
</dbReference>
<dbReference type="InterPro" id="IPR023016">
    <property type="entry name" value="HisA/PriA"/>
</dbReference>
<dbReference type="AlphaFoldDB" id="A0A9D9HB45"/>
<comment type="caution">
    <text evidence="11">The sequence shown here is derived from an EMBL/GenBank/DDBJ whole genome shotgun (WGS) entry which is preliminary data.</text>
</comment>
<dbReference type="Proteomes" id="UP000823633">
    <property type="component" value="Unassembled WGS sequence"/>
</dbReference>
<comment type="subcellular location">
    <subcellularLocation>
        <location evidence="2 9">Cytoplasm</location>
    </subcellularLocation>
</comment>
<gene>
    <name evidence="9" type="primary">hisA</name>
    <name evidence="11" type="ORF">IAC42_07010</name>
</gene>
<keyword evidence="6 9" id="KW-0028">Amino-acid biosynthesis</keyword>
<evidence type="ECO:0000256" key="1">
    <source>
        <dbReference type="ARBA" id="ARBA00000901"/>
    </source>
</evidence>
<dbReference type="PANTHER" id="PTHR43090:SF2">
    <property type="entry name" value="1-(5-PHOSPHORIBOSYL)-5-[(5-PHOSPHORIBOSYLAMINO)METHYLIDENEAMINO] IMIDAZOLE-4-CARBOXAMIDE ISOMERASE"/>
    <property type="match status" value="1"/>
</dbReference>
<evidence type="ECO:0000256" key="8">
    <source>
        <dbReference type="ARBA" id="ARBA00023235"/>
    </source>
</evidence>
<accession>A0A9D9HB45</accession>
<dbReference type="PANTHER" id="PTHR43090">
    <property type="entry name" value="1-(5-PHOSPHORIBOSYL)-5-[(5-PHOSPHORIBOSYLAMINO)METHYLIDENEAMINO] IMIDAZOLE-4-CARBOXAMIDE ISOMERASE"/>
    <property type="match status" value="1"/>
</dbReference>
<protein>
    <recommendedName>
        <fullName evidence="9">1-(5-phosphoribosyl)-5-[(5-phosphoribosylamino)methylideneamino] imidazole-4-carboxamide isomerase</fullName>
        <ecNumber evidence="9">5.3.1.16</ecNumber>
    </recommendedName>
    <alternativeName>
        <fullName evidence="9">Phosphoribosylformimino-5-aminoimidazole carboxamide ribotide isomerase</fullName>
    </alternativeName>
</protein>
<dbReference type="FunFam" id="3.20.20.70:FF:000009">
    <property type="entry name" value="1-(5-phosphoribosyl)-5-[(5-phosphoribosylamino)methylideneamino] imidazole-4-carboxamide isomerase"/>
    <property type="match status" value="1"/>
</dbReference>
<dbReference type="GO" id="GO:0000162">
    <property type="term" value="P:L-tryptophan biosynthetic process"/>
    <property type="evidence" value="ECO:0007669"/>
    <property type="project" value="TreeGrafter"/>
</dbReference>
<dbReference type="GO" id="GO:0003949">
    <property type="term" value="F:1-(5-phosphoribosyl)-5-[(5-phosphoribosylamino)methylideneamino]imidazole-4-carboxamide isomerase activity"/>
    <property type="evidence" value="ECO:0007669"/>
    <property type="project" value="UniProtKB-UniRule"/>
</dbReference>
<evidence type="ECO:0000256" key="10">
    <source>
        <dbReference type="RuleBase" id="RU003657"/>
    </source>
</evidence>
<dbReference type="Gene3D" id="3.20.20.70">
    <property type="entry name" value="Aldolase class I"/>
    <property type="match status" value="1"/>
</dbReference>
<evidence type="ECO:0000256" key="7">
    <source>
        <dbReference type="ARBA" id="ARBA00023102"/>
    </source>
</evidence>
<evidence type="ECO:0000313" key="12">
    <source>
        <dbReference type="Proteomes" id="UP000823633"/>
    </source>
</evidence>
<reference evidence="11" key="1">
    <citation type="submission" date="2020-10" db="EMBL/GenBank/DDBJ databases">
        <authorList>
            <person name="Gilroy R."/>
        </authorList>
    </citation>
    <scope>NUCLEOTIDE SEQUENCE</scope>
    <source>
        <strain evidence="11">11167</strain>
    </source>
</reference>
<dbReference type="GO" id="GO:0005737">
    <property type="term" value="C:cytoplasm"/>
    <property type="evidence" value="ECO:0007669"/>
    <property type="project" value="UniProtKB-SubCell"/>
</dbReference>
<dbReference type="HAMAP" id="MF_01014">
    <property type="entry name" value="HisA"/>
    <property type="match status" value="1"/>
</dbReference>
<dbReference type="InterPro" id="IPR006062">
    <property type="entry name" value="His_biosynth"/>
</dbReference>
<dbReference type="InterPro" id="IPR011060">
    <property type="entry name" value="RibuloseP-bd_barrel"/>
</dbReference>
<sequence length="242" mass="25875">MYVIPAIDIIEGRCVRLSKGDYSTRAVYGDDPLEMAKLFEDAGLSRLHLVDLEGASAREPRSLGVLERIAGHTGLVVDYGGGMYTRQALDAAFSAGAHYVTCGSIAAKDPQEAARWIEAYPGRIILGADCRNGRIATGAWSEDSGLDIVDFIRGYQTLGVECCISTDIACDGMLSGPGWALYDRILSQCDVGLIGSGGFCSRADLIQAARRGLYGAIVGKAFYEGLLSAKDMKEVEECSQRG</sequence>
<dbReference type="SUPFAM" id="SSF51366">
    <property type="entry name" value="Ribulose-phoshate binding barrel"/>
    <property type="match status" value="1"/>
</dbReference>
<evidence type="ECO:0000256" key="3">
    <source>
        <dbReference type="ARBA" id="ARBA00005133"/>
    </source>
</evidence>
<keyword evidence="7 9" id="KW-0368">Histidine biosynthesis</keyword>
<comment type="pathway">
    <text evidence="3 9">Amino-acid biosynthesis; L-histidine biosynthesis; L-histidine from 5-phospho-alpha-D-ribose 1-diphosphate: step 4/9.</text>
</comment>
<proteinExistence type="inferred from homology"/>
<evidence type="ECO:0000256" key="9">
    <source>
        <dbReference type="HAMAP-Rule" id="MF_01014"/>
    </source>
</evidence>
<feature type="active site" description="Proton donor" evidence="9">
    <location>
        <position position="129"/>
    </location>
</feature>
<name>A0A9D9HB45_9SPIR</name>
<comment type="similarity">
    <text evidence="4 9 10">Belongs to the HisA/HisF family.</text>
</comment>
<organism evidence="11 12">
    <name type="scientific">Candidatus Aphodenecus pullistercoris</name>
    <dbReference type="NCBI Taxonomy" id="2840669"/>
    <lineage>
        <taxon>Bacteria</taxon>
        <taxon>Pseudomonadati</taxon>
        <taxon>Spirochaetota</taxon>
        <taxon>Spirochaetia</taxon>
        <taxon>Spirochaetales</taxon>
        <taxon>Candidatus Aphodenecus</taxon>
    </lineage>
</organism>
<feature type="active site" description="Proton acceptor" evidence="9">
    <location>
        <position position="8"/>
    </location>
</feature>
<evidence type="ECO:0000256" key="6">
    <source>
        <dbReference type="ARBA" id="ARBA00022605"/>
    </source>
</evidence>
<evidence type="ECO:0000313" key="11">
    <source>
        <dbReference type="EMBL" id="MBO8443493.1"/>
    </source>
</evidence>
<dbReference type="EMBL" id="JADIMU010000045">
    <property type="protein sequence ID" value="MBO8443493.1"/>
    <property type="molecule type" value="Genomic_DNA"/>
</dbReference>
<reference evidence="11" key="2">
    <citation type="journal article" date="2021" name="PeerJ">
        <title>Extensive microbial diversity within the chicken gut microbiome revealed by metagenomics and culture.</title>
        <authorList>
            <person name="Gilroy R."/>
            <person name="Ravi A."/>
            <person name="Getino M."/>
            <person name="Pursley I."/>
            <person name="Horton D.L."/>
            <person name="Alikhan N.F."/>
            <person name="Baker D."/>
            <person name="Gharbi K."/>
            <person name="Hall N."/>
            <person name="Watson M."/>
            <person name="Adriaenssens E.M."/>
            <person name="Foster-Nyarko E."/>
            <person name="Jarju S."/>
            <person name="Secka A."/>
            <person name="Antonio M."/>
            <person name="Oren A."/>
            <person name="Chaudhuri R.R."/>
            <person name="La Ragione R."/>
            <person name="Hildebrand F."/>
            <person name="Pallen M.J."/>
        </authorList>
    </citation>
    <scope>NUCLEOTIDE SEQUENCE</scope>
    <source>
        <strain evidence="11">11167</strain>
    </source>
</reference>
<dbReference type="Pfam" id="PF00977">
    <property type="entry name" value="His_biosynth"/>
    <property type="match status" value="1"/>
</dbReference>
<keyword evidence="8 9" id="KW-0413">Isomerase</keyword>
<dbReference type="EC" id="5.3.1.16" evidence="9"/>
<comment type="catalytic activity">
    <reaction evidence="1 9">
        <text>1-(5-phospho-beta-D-ribosyl)-5-[(5-phospho-beta-D-ribosylamino)methylideneamino]imidazole-4-carboxamide = 5-[(5-phospho-1-deoxy-D-ribulos-1-ylimino)methylamino]-1-(5-phospho-beta-D-ribosyl)imidazole-4-carboxamide</text>
        <dbReference type="Rhea" id="RHEA:15469"/>
        <dbReference type="ChEBI" id="CHEBI:58435"/>
        <dbReference type="ChEBI" id="CHEBI:58525"/>
        <dbReference type="EC" id="5.3.1.16"/>
    </reaction>
</comment>
<evidence type="ECO:0000256" key="2">
    <source>
        <dbReference type="ARBA" id="ARBA00004496"/>
    </source>
</evidence>
<evidence type="ECO:0000256" key="5">
    <source>
        <dbReference type="ARBA" id="ARBA00022490"/>
    </source>
</evidence>
<dbReference type="InterPro" id="IPR013785">
    <property type="entry name" value="Aldolase_TIM"/>
</dbReference>
<dbReference type="CDD" id="cd04732">
    <property type="entry name" value="HisA"/>
    <property type="match status" value="1"/>
</dbReference>